<gene>
    <name evidence="1" type="ORF">MPEBLZ_00198</name>
</gene>
<proteinExistence type="predicted"/>
<evidence type="ECO:0000313" key="1">
    <source>
        <dbReference type="EMBL" id="KPQ45215.1"/>
    </source>
</evidence>
<reference evidence="1 2" key="1">
    <citation type="submission" date="2015-09" db="EMBL/GenBank/DDBJ databases">
        <title>A metagenomics-based metabolic model of nitrate-dependent anaerobic oxidation of methane by Methanoperedens-like archaea.</title>
        <authorList>
            <person name="Arshad A."/>
            <person name="Speth D.R."/>
            <person name="De Graaf R.M."/>
            <person name="Op Den Camp H.J."/>
            <person name="Jetten M.S."/>
            <person name="Welte C.U."/>
        </authorList>
    </citation>
    <scope>NUCLEOTIDE SEQUENCE [LARGE SCALE GENOMIC DNA]</scope>
</reference>
<name>A0A0P8CDV1_9EURY</name>
<sequence length="224" mass="25913">MAELGKIEKPEASTFLAKRKLYVVPTLPFEELASQYNIDMVKVERFWGEVREKINYFISTYGKISIIYIEGVNEDEVAGLEYFEKIGKDNNHYKLIKGLLDNGAVVKGIEKTGQLERSKLLFEEYSKSFYPEVQEIHKGYYGKDINFDRWREYLTKKIQEIQDEMGKSATRILGELHADSSGILIITDGRPIEFPEGIDIFQIRPPAFDEIERNIREKVNTSIG</sequence>
<dbReference type="EMBL" id="LKCM01000017">
    <property type="protein sequence ID" value="KPQ45215.1"/>
    <property type="molecule type" value="Genomic_DNA"/>
</dbReference>
<organism evidence="1 2">
    <name type="scientific">Candidatus Methanoperedens nitratireducens</name>
    <dbReference type="NCBI Taxonomy" id="1392998"/>
    <lineage>
        <taxon>Archaea</taxon>
        <taxon>Methanobacteriati</taxon>
        <taxon>Methanobacteriota</taxon>
        <taxon>Stenosarchaea group</taxon>
        <taxon>Methanomicrobia</taxon>
        <taxon>Methanosarcinales</taxon>
        <taxon>ANME-2 cluster</taxon>
        <taxon>Candidatus Methanoperedentaceae</taxon>
        <taxon>Candidatus Methanoperedens</taxon>
    </lineage>
</organism>
<comment type="caution">
    <text evidence="1">The sequence shown here is derived from an EMBL/GenBank/DDBJ whole genome shotgun (WGS) entry which is preliminary data.</text>
</comment>
<accession>A0A0P8CDV1</accession>
<protein>
    <submittedName>
        <fullName evidence="1">Uncharacterized protein</fullName>
    </submittedName>
</protein>
<evidence type="ECO:0000313" key="2">
    <source>
        <dbReference type="Proteomes" id="UP000050360"/>
    </source>
</evidence>
<dbReference type="AlphaFoldDB" id="A0A0P8CDV1"/>
<dbReference type="Proteomes" id="UP000050360">
    <property type="component" value="Unassembled WGS sequence"/>
</dbReference>